<feature type="transmembrane region" description="Helical" evidence="9">
    <location>
        <begin position="27"/>
        <end position="43"/>
    </location>
</feature>
<evidence type="ECO:0000313" key="11">
    <source>
        <dbReference type="EMBL" id="WOO79066.1"/>
    </source>
</evidence>
<dbReference type="InterPro" id="IPR005828">
    <property type="entry name" value="MFS_sugar_transport-like"/>
</dbReference>
<proteinExistence type="inferred from homology"/>
<evidence type="ECO:0000313" key="12">
    <source>
        <dbReference type="Proteomes" id="UP000827549"/>
    </source>
</evidence>
<dbReference type="PANTHER" id="PTHR48022:SF2">
    <property type="entry name" value="PLASTIDIC GLUCOSE TRANSPORTER 4"/>
    <property type="match status" value="1"/>
</dbReference>
<feature type="transmembrane region" description="Helical" evidence="9">
    <location>
        <begin position="159"/>
        <end position="180"/>
    </location>
</feature>
<feature type="transmembrane region" description="Helical" evidence="9">
    <location>
        <begin position="339"/>
        <end position="360"/>
    </location>
</feature>
<evidence type="ECO:0000256" key="7">
    <source>
        <dbReference type="ARBA" id="ARBA00049119"/>
    </source>
</evidence>
<name>A0AAF0Y7D1_9TREE</name>
<dbReference type="Gene3D" id="1.20.1250.20">
    <property type="entry name" value="MFS general substrate transporter like domains"/>
    <property type="match status" value="1"/>
</dbReference>
<evidence type="ECO:0000256" key="8">
    <source>
        <dbReference type="RuleBase" id="RU003346"/>
    </source>
</evidence>
<accession>A0AAF0Y7D1</accession>
<keyword evidence="4 9" id="KW-0812">Transmembrane</keyword>
<organism evidence="11 12">
    <name type="scientific">Vanrija pseudolonga</name>
    <dbReference type="NCBI Taxonomy" id="143232"/>
    <lineage>
        <taxon>Eukaryota</taxon>
        <taxon>Fungi</taxon>
        <taxon>Dikarya</taxon>
        <taxon>Basidiomycota</taxon>
        <taxon>Agaricomycotina</taxon>
        <taxon>Tremellomycetes</taxon>
        <taxon>Trichosporonales</taxon>
        <taxon>Trichosporonaceae</taxon>
        <taxon>Vanrija</taxon>
    </lineage>
</organism>
<dbReference type="SUPFAM" id="SSF103473">
    <property type="entry name" value="MFS general substrate transporter"/>
    <property type="match status" value="1"/>
</dbReference>
<dbReference type="GO" id="GO:0016020">
    <property type="term" value="C:membrane"/>
    <property type="evidence" value="ECO:0007669"/>
    <property type="project" value="UniProtKB-SubCell"/>
</dbReference>
<dbReference type="InterPro" id="IPR050360">
    <property type="entry name" value="MFS_Sugar_Transporters"/>
</dbReference>
<feature type="transmembrane region" description="Helical" evidence="9">
    <location>
        <begin position="306"/>
        <end position="327"/>
    </location>
</feature>
<evidence type="ECO:0000256" key="1">
    <source>
        <dbReference type="ARBA" id="ARBA00004141"/>
    </source>
</evidence>
<dbReference type="InterPro" id="IPR036259">
    <property type="entry name" value="MFS_trans_sf"/>
</dbReference>
<keyword evidence="12" id="KW-1185">Reference proteome</keyword>
<dbReference type="PRINTS" id="PR00171">
    <property type="entry name" value="SUGRTRNSPORT"/>
</dbReference>
<evidence type="ECO:0000256" key="3">
    <source>
        <dbReference type="ARBA" id="ARBA00022448"/>
    </source>
</evidence>
<dbReference type="EMBL" id="CP086715">
    <property type="protein sequence ID" value="WOO79066.1"/>
    <property type="molecule type" value="Genomic_DNA"/>
</dbReference>
<dbReference type="AlphaFoldDB" id="A0AAF0Y7D1"/>
<keyword evidence="6 9" id="KW-0472">Membrane</keyword>
<sequence>MAPVAIMTPNPQPQEAGWKALISNRRCLGLATFSALGGVLYGYNQGVFSNVQVQAEFHHRFQKTLENSTTKGMLTAILELGAFLSSLVAGPISDRISRKHSITLWTIVFIVGVVVQTAATYNVGMIYAGRWFAGMGVGGLSTVVPMYNAELAPAAIRGTLVGLQQVAICFGIMVSYWIAYGTAFIGGTTYPGQSSAAWRVPLGLQLAPALVLAIGIRFLPYSPRWLMLHDRDDECLAVLAELRAKPASDPDVQYEFSCLKAERLIHKDVAERRYGVSKITWREEMREYWRLVSTPGLRKRATFGPLVQAFGQFSGINAILYYAPTIFAQLGLTGGTTSLLATGIIGVVLFVVTVPGALVADSVGRRPLLMFASASMAISHAIIAALVAKYGSDFAKHKGAGYAAIVFGERMPRKTLMSVFWYTSSYGFGFGPVGWIISAESCPLDQRARSVGIASAVNWITNFTVAQITPIMLTNIGWKTFIVFMVFCVLCLIWVVIFLPELKGLSLEEIDALFDDKSSEEERERRDEIARSVGLGVAHGGDKELKPLSDVYYDNTGSKV</sequence>
<dbReference type="InterPro" id="IPR020846">
    <property type="entry name" value="MFS_dom"/>
</dbReference>
<dbReference type="PANTHER" id="PTHR48022">
    <property type="entry name" value="PLASTIDIC GLUCOSE TRANSPORTER 4"/>
    <property type="match status" value="1"/>
</dbReference>
<dbReference type="RefSeq" id="XP_062625098.1">
    <property type="nucleotide sequence ID" value="XM_062769114.1"/>
</dbReference>
<evidence type="ECO:0000259" key="10">
    <source>
        <dbReference type="PROSITE" id="PS50850"/>
    </source>
</evidence>
<feature type="transmembrane region" description="Helical" evidence="9">
    <location>
        <begin position="127"/>
        <end position="147"/>
    </location>
</feature>
<comment type="subcellular location">
    <subcellularLocation>
        <location evidence="1">Membrane</location>
        <topology evidence="1">Multi-pass membrane protein</topology>
    </subcellularLocation>
</comment>
<keyword evidence="5 9" id="KW-1133">Transmembrane helix</keyword>
<evidence type="ECO:0000256" key="4">
    <source>
        <dbReference type="ARBA" id="ARBA00022692"/>
    </source>
</evidence>
<evidence type="ECO:0000256" key="5">
    <source>
        <dbReference type="ARBA" id="ARBA00022989"/>
    </source>
</evidence>
<feature type="domain" description="Major facilitator superfamily (MFS) profile" evidence="10">
    <location>
        <begin position="30"/>
        <end position="503"/>
    </location>
</feature>
<evidence type="ECO:0000256" key="6">
    <source>
        <dbReference type="ARBA" id="ARBA00023136"/>
    </source>
</evidence>
<gene>
    <name evidence="11" type="primary">mfs1_0</name>
    <name evidence="11" type="ORF">LOC62_02G002603</name>
</gene>
<protein>
    <submittedName>
        <fullName evidence="11">MFS glucose transporter mfs1</fullName>
    </submittedName>
</protein>
<keyword evidence="3 8" id="KW-0813">Transport</keyword>
<feature type="transmembrane region" description="Helical" evidence="9">
    <location>
        <begin position="478"/>
        <end position="499"/>
    </location>
</feature>
<dbReference type="PROSITE" id="PS50850">
    <property type="entry name" value="MFS"/>
    <property type="match status" value="1"/>
</dbReference>
<dbReference type="InterPro" id="IPR003663">
    <property type="entry name" value="Sugar/inositol_transpt"/>
</dbReference>
<dbReference type="FunFam" id="1.20.1250.20:FF:000026">
    <property type="entry name" value="MFS quinate transporter QutD"/>
    <property type="match status" value="1"/>
</dbReference>
<dbReference type="GO" id="GO:0005351">
    <property type="term" value="F:carbohydrate:proton symporter activity"/>
    <property type="evidence" value="ECO:0007669"/>
    <property type="project" value="TreeGrafter"/>
</dbReference>
<dbReference type="GeneID" id="87805850"/>
<dbReference type="PROSITE" id="PS00217">
    <property type="entry name" value="SUGAR_TRANSPORT_2"/>
    <property type="match status" value="1"/>
</dbReference>
<feature type="transmembrane region" description="Helical" evidence="9">
    <location>
        <begin position="102"/>
        <end position="121"/>
    </location>
</feature>
<evidence type="ECO:0000256" key="9">
    <source>
        <dbReference type="SAM" id="Phobius"/>
    </source>
</evidence>
<feature type="transmembrane region" description="Helical" evidence="9">
    <location>
        <begin position="367"/>
        <end position="388"/>
    </location>
</feature>
<feature type="transmembrane region" description="Helical" evidence="9">
    <location>
        <begin position="419"/>
        <end position="439"/>
    </location>
</feature>
<dbReference type="Proteomes" id="UP000827549">
    <property type="component" value="Chromosome 2"/>
</dbReference>
<evidence type="ECO:0000256" key="2">
    <source>
        <dbReference type="ARBA" id="ARBA00010992"/>
    </source>
</evidence>
<reference evidence="11" key="1">
    <citation type="submission" date="2023-10" db="EMBL/GenBank/DDBJ databases">
        <authorList>
            <person name="Noh H."/>
        </authorList>
    </citation>
    <scope>NUCLEOTIDE SEQUENCE</scope>
    <source>
        <strain evidence="11">DUCC4014</strain>
    </source>
</reference>
<feature type="transmembrane region" description="Helical" evidence="9">
    <location>
        <begin position="200"/>
        <end position="219"/>
    </location>
</feature>
<comment type="similarity">
    <text evidence="2 8">Belongs to the major facilitator superfamily. Sugar transporter (TC 2.A.1.1) family.</text>
</comment>
<dbReference type="Pfam" id="PF00083">
    <property type="entry name" value="Sugar_tr"/>
    <property type="match status" value="1"/>
</dbReference>
<feature type="transmembrane region" description="Helical" evidence="9">
    <location>
        <begin position="72"/>
        <end position="90"/>
    </location>
</feature>
<comment type="catalytic activity">
    <reaction evidence="7">
        <text>myo-inositol(out) + H(+)(out) = myo-inositol(in) + H(+)(in)</text>
        <dbReference type="Rhea" id="RHEA:60364"/>
        <dbReference type="ChEBI" id="CHEBI:15378"/>
        <dbReference type="ChEBI" id="CHEBI:17268"/>
    </reaction>
</comment>
<dbReference type="PROSITE" id="PS00216">
    <property type="entry name" value="SUGAR_TRANSPORT_1"/>
    <property type="match status" value="1"/>
</dbReference>
<dbReference type="InterPro" id="IPR005829">
    <property type="entry name" value="Sugar_transporter_CS"/>
</dbReference>
<keyword evidence="11" id="KW-0762">Sugar transport</keyword>
<dbReference type="NCBIfam" id="TIGR00879">
    <property type="entry name" value="SP"/>
    <property type="match status" value="1"/>
</dbReference>